<dbReference type="PANTHER" id="PTHR46383:SF3">
    <property type="entry name" value="ASPARTATE AMINOTRANSFERASE-RELATED"/>
    <property type="match status" value="1"/>
</dbReference>
<reference evidence="8 11" key="2">
    <citation type="submission" date="2021-06" db="EMBL/GenBank/DDBJ databases">
        <title>Whole genome sequence of Paenibacillus sophorae DSM23020 for comparative genomics.</title>
        <authorList>
            <person name="Kim M.-J."/>
            <person name="Lee G."/>
            <person name="Shin J.-H."/>
        </authorList>
    </citation>
    <scope>NUCLEOTIDE SEQUENCE [LARGE SCALE GENOMIC DNA]</scope>
    <source>
        <strain evidence="8 11">DSM 23020</strain>
    </source>
</reference>
<keyword evidence="11" id="KW-1185">Reference proteome</keyword>
<reference evidence="9 10" key="1">
    <citation type="submission" date="2016-10" db="EMBL/GenBank/DDBJ databases">
        <authorList>
            <person name="de Groot N.N."/>
        </authorList>
    </citation>
    <scope>NUCLEOTIDE SEQUENCE [LARGE SCALE GENOMIC DNA]</scope>
    <source>
        <strain evidence="9 10">CGMCC 1.10238</strain>
    </source>
</reference>
<dbReference type="Pfam" id="PF00155">
    <property type="entry name" value="Aminotran_1_2"/>
    <property type="match status" value="1"/>
</dbReference>
<dbReference type="EMBL" id="FODH01000012">
    <property type="protein sequence ID" value="SEO83031.1"/>
    <property type="molecule type" value="Genomic_DNA"/>
</dbReference>
<keyword evidence="4 6" id="KW-0808">Transferase</keyword>
<dbReference type="RefSeq" id="WP_036596313.1">
    <property type="nucleotide sequence ID" value="NZ_CP076607.1"/>
</dbReference>
<keyword evidence="5" id="KW-0663">Pyridoxal phosphate</keyword>
<name>A0A1H8SWI3_9BACL</name>
<dbReference type="CDD" id="cd00609">
    <property type="entry name" value="AAT_like"/>
    <property type="match status" value="1"/>
</dbReference>
<evidence type="ECO:0000259" key="7">
    <source>
        <dbReference type="Pfam" id="PF00155"/>
    </source>
</evidence>
<dbReference type="InterPro" id="IPR050596">
    <property type="entry name" value="AspAT/PAT-like"/>
</dbReference>
<dbReference type="EMBL" id="CP076607">
    <property type="protein sequence ID" value="QWU15589.1"/>
    <property type="molecule type" value="Genomic_DNA"/>
</dbReference>
<dbReference type="OrthoDB" id="9802328at2"/>
<dbReference type="EC" id="2.6.1.-" evidence="6"/>
<dbReference type="InterPro" id="IPR004839">
    <property type="entry name" value="Aminotransferase_I/II_large"/>
</dbReference>
<dbReference type="GO" id="GO:0008483">
    <property type="term" value="F:transaminase activity"/>
    <property type="evidence" value="ECO:0007669"/>
    <property type="project" value="UniProtKB-KW"/>
</dbReference>
<evidence type="ECO:0000313" key="11">
    <source>
        <dbReference type="Proteomes" id="UP000683429"/>
    </source>
</evidence>
<accession>A0A1H8SWI3</accession>
<evidence type="ECO:0000256" key="2">
    <source>
        <dbReference type="ARBA" id="ARBA00007441"/>
    </source>
</evidence>
<gene>
    <name evidence="8" type="ORF">KP014_27745</name>
    <name evidence="9" type="ORF">SAMN04487895_112141</name>
</gene>
<proteinExistence type="inferred from homology"/>
<organism evidence="9 10">
    <name type="scientific">Paenibacillus sophorae</name>
    <dbReference type="NCBI Taxonomy" id="1333845"/>
    <lineage>
        <taxon>Bacteria</taxon>
        <taxon>Bacillati</taxon>
        <taxon>Bacillota</taxon>
        <taxon>Bacilli</taxon>
        <taxon>Bacillales</taxon>
        <taxon>Paenibacillaceae</taxon>
        <taxon>Paenibacillus</taxon>
    </lineage>
</organism>
<dbReference type="Proteomes" id="UP000683429">
    <property type="component" value="Chromosome"/>
</dbReference>
<evidence type="ECO:0000313" key="10">
    <source>
        <dbReference type="Proteomes" id="UP000198809"/>
    </source>
</evidence>
<evidence type="ECO:0000313" key="9">
    <source>
        <dbReference type="EMBL" id="SEO83031.1"/>
    </source>
</evidence>
<evidence type="ECO:0000313" key="8">
    <source>
        <dbReference type="EMBL" id="QWU15589.1"/>
    </source>
</evidence>
<dbReference type="InterPro" id="IPR015421">
    <property type="entry name" value="PyrdxlP-dep_Trfase_major"/>
</dbReference>
<feature type="domain" description="Aminotransferase class I/classII large" evidence="7">
    <location>
        <begin position="28"/>
        <end position="379"/>
    </location>
</feature>
<evidence type="ECO:0000256" key="6">
    <source>
        <dbReference type="RuleBase" id="RU000481"/>
    </source>
</evidence>
<dbReference type="InterPro" id="IPR004838">
    <property type="entry name" value="NHTrfase_class1_PyrdxlP-BS"/>
</dbReference>
<dbReference type="GO" id="GO:0006520">
    <property type="term" value="P:amino acid metabolic process"/>
    <property type="evidence" value="ECO:0007669"/>
    <property type="project" value="InterPro"/>
</dbReference>
<dbReference type="Proteomes" id="UP000198809">
    <property type="component" value="Unassembled WGS sequence"/>
</dbReference>
<comment type="similarity">
    <text evidence="2 6">Belongs to the class-I pyridoxal-phosphate-dependent aminotransferase family.</text>
</comment>
<dbReference type="PROSITE" id="PS00105">
    <property type="entry name" value="AA_TRANSFER_CLASS_1"/>
    <property type="match status" value="1"/>
</dbReference>
<dbReference type="InterPro" id="IPR015422">
    <property type="entry name" value="PyrdxlP-dep_Trfase_small"/>
</dbReference>
<dbReference type="GO" id="GO:0030170">
    <property type="term" value="F:pyridoxal phosphate binding"/>
    <property type="evidence" value="ECO:0007669"/>
    <property type="project" value="InterPro"/>
</dbReference>
<dbReference type="Gene3D" id="3.90.1150.10">
    <property type="entry name" value="Aspartate Aminotransferase, domain 1"/>
    <property type="match status" value="1"/>
</dbReference>
<dbReference type="STRING" id="1333845.SAMN04487895_112141"/>
<comment type="cofactor">
    <cofactor evidence="1 6">
        <name>pyridoxal 5'-phosphate</name>
        <dbReference type="ChEBI" id="CHEBI:597326"/>
    </cofactor>
</comment>
<keyword evidence="3 6" id="KW-0032">Aminotransferase</keyword>
<evidence type="ECO:0000256" key="3">
    <source>
        <dbReference type="ARBA" id="ARBA00022576"/>
    </source>
</evidence>
<evidence type="ECO:0000256" key="4">
    <source>
        <dbReference type="ARBA" id="ARBA00022679"/>
    </source>
</evidence>
<dbReference type="AlphaFoldDB" id="A0A1H8SWI3"/>
<dbReference type="SUPFAM" id="SSF53383">
    <property type="entry name" value="PLP-dependent transferases"/>
    <property type="match status" value="1"/>
</dbReference>
<dbReference type="InterPro" id="IPR015424">
    <property type="entry name" value="PyrdxlP-dep_Trfase"/>
</dbReference>
<evidence type="ECO:0000256" key="1">
    <source>
        <dbReference type="ARBA" id="ARBA00001933"/>
    </source>
</evidence>
<dbReference type="FunFam" id="3.40.640.10:FF:000033">
    <property type="entry name" value="Aspartate aminotransferase"/>
    <property type="match status" value="1"/>
</dbReference>
<protein>
    <recommendedName>
        <fullName evidence="6">Aminotransferase</fullName>
        <ecNumber evidence="6">2.6.1.-</ecNumber>
    </recommendedName>
</protein>
<evidence type="ECO:0000256" key="5">
    <source>
        <dbReference type="ARBA" id="ARBA00022898"/>
    </source>
</evidence>
<sequence>MKELSSKIASIEPAKIRKMYDMAQGLDNVISFVIGEPEFDTPGHIIEAAKKAMDHGHTHYTPNSGILPLREAVSAHFKDFDKVSYNPLDEIMITVGGMQGLYLSLLVLTNPGDEVIVSDPCYTNYYGMIEMNNAIPVTVPVYEEEGFNFTEKGLREAITPKSKAIILNTPSNPTGAVADRETIEMIARIATQHDLYVIFDEVYKYLTYDEEAFFNIARIPGMKERTIIVDSVSKSYAMTGWRVGFCLGPKHVISQMQKTQEFMLSCVNTPAQYAAIEALTGPQDALEYMNDQYKQRRRIMVDRINSIDTLSCLMPKGAFYVFMNIKETGLTSDEFALELLKDQHVVVSPGDCFGAMGEGYVRLSYATSVDNINEGFDRIEKYLGKISERRVTNHR</sequence>
<dbReference type="PANTHER" id="PTHR46383">
    <property type="entry name" value="ASPARTATE AMINOTRANSFERASE"/>
    <property type="match status" value="1"/>
</dbReference>
<dbReference type="Gene3D" id="3.40.640.10">
    <property type="entry name" value="Type I PLP-dependent aspartate aminotransferase-like (Major domain)"/>
    <property type="match status" value="1"/>
</dbReference>